<evidence type="ECO:0000313" key="1">
    <source>
        <dbReference type="EMBL" id="VDP48177.1"/>
    </source>
</evidence>
<name>A0A3P8D9H9_9TREM</name>
<gene>
    <name evidence="1" type="ORF">SMRZ_LOCUS23669</name>
</gene>
<sequence length="89" mass="10880">MMNNHLNGIRHYTSTFLTMKRSFEMWIGERYGTQRTSTQLNLMEKVCKRWNHSYTWSTSPMKERKRRYWQSKDSIPTVEEHMELKTTVC</sequence>
<organism evidence="1 2">
    <name type="scientific">Schistosoma margrebowiei</name>
    <dbReference type="NCBI Taxonomy" id="48269"/>
    <lineage>
        <taxon>Eukaryota</taxon>
        <taxon>Metazoa</taxon>
        <taxon>Spiralia</taxon>
        <taxon>Lophotrochozoa</taxon>
        <taxon>Platyhelminthes</taxon>
        <taxon>Trematoda</taxon>
        <taxon>Digenea</taxon>
        <taxon>Strigeidida</taxon>
        <taxon>Schistosomatoidea</taxon>
        <taxon>Schistosomatidae</taxon>
        <taxon>Schistosoma</taxon>
    </lineage>
</organism>
<protein>
    <submittedName>
        <fullName evidence="1">Uncharacterized protein</fullName>
    </submittedName>
</protein>
<evidence type="ECO:0000313" key="2">
    <source>
        <dbReference type="Proteomes" id="UP000277204"/>
    </source>
</evidence>
<dbReference type="Proteomes" id="UP000277204">
    <property type="component" value="Unassembled WGS sequence"/>
</dbReference>
<dbReference type="EMBL" id="UZAI01019860">
    <property type="protein sequence ID" value="VDP48177.1"/>
    <property type="molecule type" value="Genomic_DNA"/>
</dbReference>
<dbReference type="AlphaFoldDB" id="A0A3P8D9H9"/>
<proteinExistence type="predicted"/>
<reference evidence="1 2" key="1">
    <citation type="submission" date="2018-11" db="EMBL/GenBank/DDBJ databases">
        <authorList>
            <consortium name="Pathogen Informatics"/>
        </authorList>
    </citation>
    <scope>NUCLEOTIDE SEQUENCE [LARGE SCALE GENOMIC DNA]</scope>
    <source>
        <strain evidence="1 2">Zambia</strain>
    </source>
</reference>
<keyword evidence="2" id="KW-1185">Reference proteome</keyword>
<accession>A0A3P8D9H9</accession>